<proteinExistence type="predicted"/>
<organism evidence="1">
    <name type="scientific">marine sediment metagenome</name>
    <dbReference type="NCBI Taxonomy" id="412755"/>
    <lineage>
        <taxon>unclassified sequences</taxon>
        <taxon>metagenomes</taxon>
        <taxon>ecological metagenomes</taxon>
    </lineage>
</organism>
<evidence type="ECO:0000313" key="1">
    <source>
        <dbReference type="EMBL" id="GAJ07262.1"/>
    </source>
</evidence>
<name>X1UUF9_9ZZZZ</name>
<reference evidence="1" key="1">
    <citation type="journal article" date="2014" name="Front. Microbiol.">
        <title>High frequency of phylogenetically diverse reductive dehalogenase-homologous genes in deep subseafloor sedimentary metagenomes.</title>
        <authorList>
            <person name="Kawai M."/>
            <person name="Futagami T."/>
            <person name="Toyoda A."/>
            <person name="Takaki Y."/>
            <person name="Nishi S."/>
            <person name="Hori S."/>
            <person name="Arai W."/>
            <person name="Tsubouchi T."/>
            <person name="Morono Y."/>
            <person name="Uchiyama I."/>
            <person name="Ito T."/>
            <person name="Fujiyama A."/>
            <person name="Inagaki F."/>
            <person name="Takami H."/>
        </authorList>
    </citation>
    <scope>NUCLEOTIDE SEQUENCE</scope>
    <source>
        <strain evidence="1">Expedition CK06-06</strain>
    </source>
</reference>
<sequence>MMDVKVFERIANRIDSYKDDMIRMQIGLTAIPALAPDNG</sequence>
<comment type="caution">
    <text evidence="1">The sequence shown here is derived from an EMBL/GenBank/DDBJ whole genome shotgun (WGS) entry which is preliminary data.</text>
</comment>
<accession>X1UUF9</accession>
<protein>
    <submittedName>
        <fullName evidence="1">Uncharacterized protein</fullName>
    </submittedName>
</protein>
<dbReference type="AlphaFoldDB" id="X1UUF9"/>
<dbReference type="EMBL" id="BARW01031886">
    <property type="protein sequence ID" value="GAJ07262.1"/>
    <property type="molecule type" value="Genomic_DNA"/>
</dbReference>
<gene>
    <name evidence="1" type="ORF">S12H4_50600</name>
</gene>